<accession>A0A7G9WED6</accession>
<keyword evidence="1" id="KW-0472">Membrane</keyword>
<sequence>MIKEYYSLRLKDKKMWIAIAIPLIYTLILYLFPQFVPTTTSPIWLDLGFKNMGICTRLFFDEAILAFFLVPVYIIFIMFSHSYFLNASVIYRIGSIGRLCHKWFLTSLIDAVTFNIYIYVLMLSRVFSFNYTAELNKFSHILITAFLLQTATFFIISIILNALTFVTGNSAIGIILILGIILYESHSGLGPDEYFLVSLLTPLAISPASINAAFHYALSSVAEIAAAIFLLPLLAEKKDFLGRRHD</sequence>
<reference evidence="2 3" key="1">
    <citation type="submission" date="2020-08" db="EMBL/GenBank/DDBJ databases">
        <authorList>
            <person name="Ren C."/>
            <person name="Gu Y."/>
            <person name="Xu Y."/>
        </authorList>
    </citation>
    <scope>NUCLEOTIDE SEQUENCE [LARGE SCALE GENOMIC DNA]</scope>
    <source>
        <strain evidence="2 3">LBM18003</strain>
    </source>
</reference>
<keyword evidence="1" id="KW-1133">Transmembrane helix</keyword>
<evidence type="ECO:0000313" key="2">
    <source>
        <dbReference type="EMBL" id="QNO17048.1"/>
    </source>
</evidence>
<gene>
    <name evidence="2" type="ORF">H6X83_08760</name>
</gene>
<name>A0A7G9WED6_9FIRM</name>
<dbReference type="RefSeq" id="WP_212506115.1">
    <property type="nucleotide sequence ID" value="NZ_CP060696.1"/>
</dbReference>
<feature type="transmembrane region" description="Helical" evidence="1">
    <location>
        <begin position="213"/>
        <end position="235"/>
    </location>
</feature>
<dbReference type="EMBL" id="CP060696">
    <property type="protein sequence ID" value="QNO17048.1"/>
    <property type="molecule type" value="Genomic_DNA"/>
</dbReference>
<dbReference type="Proteomes" id="UP000516046">
    <property type="component" value="Chromosome"/>
</dbReference>
<feature type="transmembrane region" description="Helical" evidence="1">
    <location>
        <begin position="103"/>
        <end position="126"/>
    </location>
</feature>
<evidence type="ECO:0000313" key="3">
    <source>
        <dbReference type="Proteomes" id="UP000516046"/>
    </source>
</evidence>
<feature type="transmembrane region" description="Helical" evidence="1">
    <location>
        <begin position="15"/>
        <end position="32"/>
    </location>
</feature>
<protein>
    <submittedName>
        <fullName evidence="2">Uncharacterized protein</fullName>
    </submittedName>
</protein>
<dbReference type="KEGG" id="caml:H6X83_08760"/>
<keyword evidence="3" id="KW-1185">Reference proteome</keyword>
<keyword evidence="1" id="KW-0812">Transmembrane</keyword>
<organism evidence="2 3">
    <name type="scientific">Caproicibacterium amylolyticum</name>
    <dbReference type="NCBI Taxonomy" id="2766537"/>
    <lineage>
        <taxon>Bacteria</taxon>
        <taxon>Bacillati</taxon>
        <taxon>Bacillota</taxon>
        <taxon>Clostridia</taxon>
        <taxon>Eubacteriales</taxon>
        <taxon>Oscillospiraceae</taxon>
        <taxon>Caproicibacterium</taxon>
    </lineage>
</organism>
<proteinExistence type="predicted"/>
<evidence type="ECO:0000256" key="1">
    <source>
        <dbReference type="SAM" id="Phobius"/>
    </source>
</evidence>
<feature type="transmembrane region" description="Helical" evidence="1">
    <location>
        <begin position="138"/>
        <end position="156"/>
    </location>
</feature>
<feature type="transmembrane region" description="Helical" evidence="1">
    <location>
        <begin position="163"/>
        <end position="183"/>
    </location>
</feature>
<feature type="transmembrane region" description="Helical" evidence="1">
    <location>
        <begin position="64"/>
        <end position="91"/>
    </location>
</feature>
<dbReference type="AlphaFoldDB" id="A0A7G9WED6"/>